<evidence type="ECO:0000313" key="3">
    <source>
        <dbReference type="Proteomes" id="UP001058364"/>
    </source>
</evidence>
<keyword evidence="1" id="KW-0812">Transmembrane</keyword>
<proteinExistence type="predicted"/>
<keyword evidence="1" id="KW-0472">Membrane</keyword>
<gene>
    <name evidence="2" type="ORF">NX772_01915</name>
</gene>
<feature type="transmembrane region" description="Helical" evidence="1">
    <location>
        <begin position="77"/>
        <end position="102"/>
    </location>
</feature>
<feature type="transmembrane region" description="Helical" evidence="1">
    <location>
        <begin position="122"/>
        <end position="142"/>
    </location>
</feature>
<dbReference type="RefSeq" id="WP_156925613.1">
    <property type="nucleotide sequence ID" value="NZ_CP103423.1"/>
</dbReference>
<name>A0ABY5TV72_9BACT</name>
<organism evidence="2 3">
    <name type="scientific">Mesomycoplasma molare</name>
    <dbReference type="NCBI Taxonomy" id="171288"/>
    <lineage>
        <taxon>Bacteria</taxon>
        <taxon>Bacillati</taxon>
        <taxon>Mycoplasmatota</taxon>
        <taxon>Mycoplasmoidales</taxon>
        <taxon>Metamycoplasmataceae</taxon>
        <taxon>Mesomycoplasma</taxon>
    </lineage>
</organism>
<sequence length="155" mass="18217">MKEKIREFSDLIFVYFFIYLLILLILISLITLNYSLLLGWIFSFFSTIITFFSKIFLVENLKKINQKIRSKRKKIIYVLGIIFGIFSLMFQGILLFLIILINKNTLNNNSSSIEIVSYPINIFSYIVGISLFLPSIIFERVLKKIKEKKNGKLIK</sequence>
<dbReference type="EMBL" id="CP103423">
    <property type="protein sequence ID" value="UWD34564.1"/>
    <property type="molecule type" value="Genomic_DNA"/>
</dbReference>
<evidence type="ECO:0000313" key="2">
    <source>
        <dbReference type="EMBL" id="UWD34564.1"/>
    </source>
</evidence>
<keyword evidence="1" id="KW-1133">Transmembrane helix</keyword>
<keyword evidence="3" id="KW-1185">Reference proteome</keyword>
<evidence type="ECO:0000256" key="1">
    <source>
        <dbReference type="SAM" id="Phobius"/>
    </source>
</evidence>
<dbReference type="Proteomes" id="UP001058364">
    <property type="component" value="Chromosome"/>
</dbReference>
<accession>A0ABY5TV72</accession>
<reference evidence="2" key="1">
    <citation type="submission" date="2022-08" db="EMBL/GenBank/DDBJ databases">
        <title>Complete genome sequence of Mycoplasma molare type strain H 542.</title>
        <authorList>
            <person name="Spergser J."/>
        </authorList>
    </citation>
    <scope>NUCLEOTIDE SEQUENCE</scope>
    <source>
        <strain evidence="2">H 542</strain>
    </source>
</reference>
<feature type="transmembrane region" description="Helical" evidence="1">
    <location>
        <begin position="12"/>
        <end position="31"/>
    </location>
</feature>
<protein>
    <submittedName>
        <fullName evidence="2">Uncharacterized protein</fullName>
    </submittedName>
</protein>
<feature type="transmembrane region" description="Helical" evidence="1">
    <location>
        <begin position="37"/>
        <end position="57"/>
    </location>
</feature>